<name>A0A382W807_9ZZZZ</name>
<accession>A0A382W807</accession>
<sequence length="39" mass="4258">RICIRSWCGYSATFYNLSNTVTLSLWGDVTVAGTSVAPF</sequence>
<reference evidence="1" key="1">
    <citation type="submission" date="2018-05" db="EMBL/GenBank/DDBJ databases">
        <authorList>
            <person name="Lanie J.A."/>
            <person name="Ng W.-L."/>
            <person name="Kazmierczak K.M."/>
            <person name="Andrzejewski T.M."/>
            <person name="Davidsen T.M."/>
            <person name="Wayne K.J."/>
            <person name="Tettelin H."/>
            <person name="Glass J.I."/>
            <person name="Rusch D."/>
            <person name="Podicherti R."/>
            <person name="Tsui H.-C.T."/>
            <person name="Winkler M.E."/>
        </authorList>
    </citation>
    <scope>NUCLEOTIDE SEQUENCE</scope>
</reference>
<proteinExistence type="predicted"/>
<feature type="non-terminal residue" evidence="1">
    <location>
        <position position="1"/>
    </location>
</feature>
<dbReference type="AlphaFoldDB" id="A0A382W807"/>
<organism evidence="1">
    <name type="scientific">marine metagenome</name>
    <dbReference type="NCBI Taxonomy" id="408172"/>
    <lineage>
        <taxon>unclassified sequences</taxon>
        <taxon>metagenomes</taxon>
        <taxon>ecological metagenomes</taxon>
    </lineage>
</organism>
<gene>
    <name evidence="1" type="ORF">METZ01_LOCUS407811</name>
</gene>
<dbReference type="EMBL" id="UINC01157782">
    <property type="protein sequence ID" value="SVD54957.1"/>
    <property type="molecule type" value="Genomic_DNA"/>
</dbReference>
<protein>
    <submittedName>
        <fullName evidence="1">Uncharacterized protein</fullName>
    </submittedName>
</protein>
<evidence type="ECO:0000313" key="1">
    <source>
        <dbReference type="EMBL" id="SVD54957.1"/>
    </source>
</evidence>